<keyword evidence="3 5" id="KW-1133">Transmembrane helix</keyword>
<evidence type="ECO:0000256" key="1">
    <source>
        <dbReference type="ARBA" id="ARBA00004141"/>
    </source>
</evidence>
<feature type="transmembrane region" description="Helical" evidence="5">
    <location>
        <begin position="195"/>
        <end position="217"/>
    </location>
</feature>
<evidence type="ECO:0000256" key="5">
    <source>
        <dbReference type="SAM" id="Phobius"/>
    </source>
</evidence>
<evidence type="ECO:0000256" key="3">
    <source>
        <dbReference type="ARBA" id="ARBA00022989"/>
    </source>
</evidence>
<feature type="transmembrane region" description="Helical" evidence="5">
    <location>
        <begin position="169"/>
        <end position="188"/>
    </location>
</feature>
<evidence type="ECO:0000259" key="6">
    <source>
        <dbReference type="Pfam" id="PF12698"/>
    </source>
</evidence>
<dbReference type="Proteomes" id="UP000515743">
    <property type="component" value="Chromosome"/>
</dbReference>
<gene>
    <name evidence="7" type="ORF">H0194_05365</name>
</gene>
<dbReference type="EMBL" id="CP059404">
    <property type="protein sequence ID" value="QNE90390.1"/>
    <property type="molecule type" value="Genomic_DNA"/>
</dbReference>
<feature type="transmembrane region" description="Helical" evidence="5">
    <location>
        <begin position="12"/>
        <end position="32"/>
    </location>
</feature>
<reference evidence="7 8" key="1">
    <citation type="submission" date="2020-07" db="EMBL/GenBank/DDBJ databases">
        <title>Complete genome and description of Corynebacterium incognita strain Marseille-Q3630 sp. nov.</title>
        <authorList>
            <person name="Boxberger M."/>
        </authorList>
    </citation>
    <scope>NUCLEOTIDE SEQUENCE [LARGE SCALE GENOMIC DNA]</scope>
    <source>
        <strain evidence="7 8">Marseille-Q3630</strain>
    </source>
</reference>
<keyword evidence="2 5" id="KW-0812">Transmembrane</keyword>
<keyword evidence="4 5" id="KW-0472">Membrane</keyword>
<evidence type="ECO:0000313" key="7">
    <source>
        <dbReference type="EMBL" id="QNE90390.1"/>
    </source>
</evidence>
<dbReference type="KEGG" id="cik:H0194_05365"/>
<name>A0A7G7CS24_9CORY</name>
<feature type="domain" description="ABC-2 type transporter transmembrane" evidence="6">
    <location>
        <begin position="12"/>
        <end position="145"/>
    </location>
</feature>
<evidence type="ECO:0000313" key="8">
    <source>
        <dbReference type="Proteomes" id="UP000515743"/>
    </source>
</evidence>
<keyword evidence="8" id="KW-1185">Reference proteome</keyword>
<evidence type="ECO:0000256" key="4">
    <source>
        <dbReference type="ARBA" id="ARBA00023136"/>
    </source>
</evidence>
<dbReference type="GO" id="GO:0016020">
    <property type="term" value="C:membrane"/>
    <property type="evidence" value="ECO:0007669"/>
    <property type="project" value="UniProtKB-SubCell"/>
</dbReference>
<feature type="transmembrane region" description="Helical" evidence="5">
    <location>
        <begin position="313"/>
        <end position="334"/>
    </location>
</feature>
<proteinExistence type="predicted"/>
<protein>
    <recommendedName>
        <fullName evidence="6">ABC-2 type transporter transmembrane domain-containing protein</fullName>
    </recommendedName>
</protein>
<dbReference type="GO" id="GO:0140359">
    <property type="term" value="F:ABC-type transporter activity"/>
    <property type="evidence" value="ECO:0007669"/>
    <property type="project" value="InterPro"/>
</dbReference>
<comment type="subcellular location">
    <subcellularLocation>
        <location evidence="1">Membrane</location>
        <topology evidence="1">Multi-pass membrane protein</topology>
    </subcellularLocation>
</comment>
<organism evidence="7 8">
    <name type="scientific">Corynebacterium incognita</name>
    <dbReference type="NCBI Taxonomy" id="2754725"/>
    <lineage>
        <taxon>Bacteria</taxon>
        <taxon>Bacillati</taxon>
        <taxon>Actinomycetota</taxon>
        <taxon>Actinomycetes</taxon>
        <taxon>Mycobacteriales</taxon>
        <taxon>Corynebacteriaceae</taxon>
        <taxon>Corynebacterium</taxon>
    </lineage>
</organism>
<feature type="transmembrane region" description="Helical" evidence="5">
    <location>
        <begin position="223"/>
        <end position="245"/>
    </location>
</feature>
<dbReference type="AlphaFoldDB" id="A0A7G7CS24"/>
<dbReference type="InterPro" id="IPR013525">
    <property type="entry name" value="ABC2_TM"/>
</dbReference>
<feature type="transmembrane region" description="Helical" evidence="5">
    <location>
        <begin position="252"/>
        <end position="273"/>
    </location>
</feature>
<evidence type="ECO:0000256" key="2">
    <source>
        <dbReference type="ARBA" id="ARBA00022692"/>
    </source>
</evidence>
<dbReference type="RefSeq" id="WP_185176763.1">
    <property type="nucleotide sequence ID" value="NZ_CP059404.1"/>
</dbReference>
<sequence length="344" mass="35605">MNNSTSRPSTKALLASVLAPVLAGFIALMFMWPFATMEPKDIAVAVVGPETMTTKVEETLNQKQEGLFEFVDASDRASAEQLIQEREAYGAIILGEKPEVLTASGAGQTTDTVMKNVANGMNGMLTQQAKAQAAAKGIPADKAPAPEVTVTDVAPIPAEAGNGMGLNMAIAPIAFGGLIGGALLAFSARRGRDGLLGLSIYSVLGGLALALVTNVWLNLIPGSFWGIAATFMLTSGAIASFIVGLKFLAGRVGLGLGVFTIMLLGNPLAGAAFPKEFLPGAWGSFGQLFPNGAGASMLRSLAFFPEASVAPQVWIMIAWITFGLIALGMGSLLGRNKTQNQSAE</sequence>
<dbReference type="Pfam" id="PF12698">
    <property type="entry name" value="ABC2_membrane_3"/>
    <property type="match status" value="1"/>
</dbReference>
<accession>A0A7G7CS24</accession>